<sequence>MDNSNHPGEPGQDRHGTAPGLRGIPPGMSVDDYMRMLHGKNTRAAPRMERSTLHFIGVIVLAVFGWMAMRYMSHMHDLDPAARAKMPVVDVEYEGLLEARLTDGNFKQRFGGKRFRLTGVATSVMEQQQTHADGSKEIVGPAILMTPDPKHESYLATFYKEEQAKLDPVMPDAQVTIVCDHLEVLKGQRMEGCTLETYKNAAGETSE</sequence>
<evidence type="ECO:0000256" key="1">
    <source>
        <dbReference type="SAM" id="MobiDB-lite"/>
    </source>
</evidence>
<reference evidence="3" key="1">
    <citation type="submission" date="2024-02" db="EMBL/GenBank/DDBJ databases">
        <title>Complete genome sequence of Xanthomonas sp. 10-10.</title>
        <authorList>
            <person name="Biessy A."/>
            <person name="Ciotola M."/>
            <person name="Cadieux M."/>
            <person name="Soufiane B."/>
            <person name="Laforest M."/>
            <person name="Filion M."/>
        </authorList>
    </citation>
    <scope>NUCLEOTIDE SEQUENCE</scope>
    <source>
        <strain evidence="3">10-10</strain>
    </source>
</reference>
<name>A0AAU7P8Z6_9XANT</name>
<dbReference type="AlphaFoldDB" id="A0AAU7P8Z6"/>
<accession>A0AAU7P8Z6</accession>
<organism evidence="3">
    <name type="scientific">Xanthomonas sp. 10-10</name>
    <dbReference type="NCBI Taxonomy" id="3115848"/>
    <lineage>
        <taxon>Bacteria</taxon>
        <taxon>Pseudomonadati</taxon>
        <taxon>Pseudomonadota</taxon>
        <taxon>Gammaproteobacteria</taxon>
        <taxon>Lysobacterales</taxon>
        <taxon>Lysobacteraceae</taxon>
        <taxon>Xanthomonas</taxon>
    </lineage>
</organism>
<dbReference type="RefSeq" id="WP_349656635.1">
    <property type="nucleotide sequence ID" value="NZ_CP144460.1"/>
</dbReference>
<feature type="transmembrane region" description="Helical" evidence="2">
    <location>
        <begin position="51"/>
        <end position="69"/>
    </location>
</feature>
<keyword evidence="2" id="KW-0472">Membrane</keyword>
<protein>
    <submittedName>
        <fullName evidence="3">Uncharacterized protein</fullName>
    </submittedName>
</protein>
<proteinExistence type="predicted"/>
<feature type="region of interest" description="Disordered" evidence="1">
    <location>
        <begin position="1"/>
        <end position="24"/>
    </location>
</feature>
<evidence type="ECO:0000256" key="2">
    <source>
        <dbReference type="SAM" id="Phobius"/>
    </source>
</evidence>
<gene>
    <name evidence="3" type="ORF">VZ068_01125</name>
</gene>
<keyword evidence="2" id="KW-1133">Transmembrane helix</keyword>
<keyword evidence="2" id="KW-0812">Transmembrane</keyword>
<evidence type="ECO:0000313" key="3">
    <source>
        <dbReference type="EMBL" id="XBS38175.1"/>
    </source>
</evidence>
<dbReference type="EMBL" id="CP144460">
    <property type="protein sequence ID" value="XBS38175.1"/>
    <property type="molecule type" value="Genomic_DNA"/>
</dbReference>